<comment type="similarity">
    <text evidence="1">Belongs to the ClpA/ClpB family.</text>
</comment>
<dbReference type="PROSITE" id="PS51903">
    <property type="entry name" value="CLP_R"/>
    <property type="match status" value="1"/>
</dbReference>
<dbReference type="AlphaFoldDB" id="A0A8E0WM28"/>
<reference evidence="4 5" key="1">
    <citation type="submission" date="2014-02" db="EMBL/GenBank/DDBJ databases">
        <title>Draft genome sequence of Rickettsia buchneri sp. nov. ISO7T.</title>
        <authorList>
            <person name="Felsheim R.F."/>
            <person name="Kurtti T.J."/>
            <person name="Munderloh U.G."/>
        </authorList>
    </citation>
    <scope>NUCLEOTIDE SEQUENCE [LARGE SCALE GENOMIC DNA]</scope>
    <source>
        <strain evidence="4 5">ISO7</strain>
    </source>
</reference>
<organism evidence="4 5">
    <name type="scientific">Rickettsia tamurae subsp. buchneri</name>
    <dbReference type="NCBI Taxonomy" id="1462938"/>
    <lineage>
        <taxon>Bacteria</taxon>
        <taxon>Pseudomonadati</taxon>
        <taxon>Pseudomonadota</taxon>
        <taxon>Alphaproteobacteria</taxon>
        <taxon>Rickettsiales</taxon>
        <taxon>Rickettsiaceae</taxon>
        <taxon>Rickettsieae</taxon>
        <taxon>Rickettsia</taxon>
        <taxon>spotted fever group</taxon>
    </lineage>
</organism>
<evidence type="ECO:0000256" key="1">
    <source>
        <dbReference type="ARBA" id="ARBA00008675"/>
    </source>
</evidence>
<evidence type="ECO:0000313" key="5">
    <source>
        <dbReference type="Proteomes" id="UP000027161"/>
    </source>
</evidence>
<dbReference type="InterPro" id="IPR036628">
    <property type="entry name" value="Clp_N_dom_sf"/>
</dbReference>
<feature type="domain" description="Clp R" evidence="3">
    <location>
        <begin position="3"/>
        <end position="56"/>
    </location>
</feature>
<evidence type="ECO:0000256" key="2">
    <source>
        <dbReference type="PROSITE-ProRule" id="PRU01251"/>
    </source>
</evidence>
<keyword evidence="2" id="KW-0677">Repeat</keyword>
<evidence type="ECO:0000259" key="3">
    <source>
        <dbReference type="PROSITE" id="PS51903"/>
    </source>
</evidence>
<dbReference type="Pfam" id="PF02861">
    <property type="entry name" value="Clp_N"/>
    <property type="match status" value="1"/>
</dbReference>
<dbReference type="SUPFAM" id="SSF81923">
    <property type="entry name" value="Double Clp-N motif"/>
    <property type="match status" value="1"/>
</dbReference>
<dbReference type="Gene3D" id="1.10.1780.10">
    <property type="entry name" value="Clp, N-terminal domain"/>
    <property type="match status" value="1"/>
</dbReference>
<evidence type="ECO:0000313" key="4">
    <source>
        <dbReference type="EMBL" id="KDO03175.1"/>
    </source>
</evidence>
<dbReference type="Proteomes" id="UP000027161">
    <property type="component" value="Unassembled WGS sequence"/>
</dbReference>
<accession>A0A8E0WM28</accession>
<dbReference type="InterPro" id="IPR004176">
    <property type="entry name" value="Clp_R_N"/>
</dbReference>
<dbReference type="EMBL" id="JFKF01000054">
    <property type="protein sequence ID" value="KDO03175.1"/>
    <property type="molecule type" value="Genomic_DNA"/>
</dbReference>
<protein>
    <recommendedName>
        <fullName evidence="3">Clp R domain-containing protein</fullName>
    </recommendedName>
</protein>
<comment type="caution">
    <text evidence="4">The sequence shown here is derived from an EMBL/GenBank/DDBJ whole genome shotgun (WGS) entry which is preliminary data.</text>
</comment>
<name>A0A8E0WM28_9RICK</name>
<gene>
    <name evidence="4" type="ORF">REISMN_03220</name>
</gene>
<sequence>MNIDKFTAHAKSAIASSQSFVAKNDHQQILPLHLLSSLLSEETDIIQTLIIIPAVI</sequence>
<keyword evidence="5" id="KW-1185">Reference proteome</keyword>
<proteinExistence type="inferred from homology"/>